<gene>
    <name evidence="3" type="ORF">A2196_02925</name>
</gene>
<dbReference type="Proteomes" id="UP000176751">
    <property type="component" value="Unassembled WGS sequence"/>
</dbReference>
<proteinExistence type="predicted"/>
<reference evidence="3 4" key="1">
    <citation type="journal article" date="2016" name="Nat. Commun.">
        <title>Thousands of microbial genomes shed light on interconnected biogeochemical processes in an aquifer system.</title>
        <authorList>
            <person name="Anantharaman K."/>
            <person name="Brown C.T."/>
            <person name="Hug L.A."/>
            <person name="Sharon I."/>
            <person name="Castelle C.J."/>
            <person name="Probst A.J."/>
            <person name="Thomas B.C."/>
            <person name="Singh A."/>
            <person name="Wilkins M.J."/>
            <person name="Karaoz U."/>
            <person name="Brodie E.L."/>
            <person name="Williams K.H."/>
            <person name="Hubbard S.S."/>
            <person name="Banfield J.F."/>
        </authorList>
    </citation>
    <scope>NUCLEOTIDE SEQUENCE [LARGE SCALE GENOMIC DNA]</scope>
</reference>
<accession>A0A1F5HCD1</accession>
<dbReference type="AlphaFoldDB" id="A0A1F5HCD1"/>
<sequence>MRRGYLTPPVMIILALITLGVALTLYFNTTLLKNIKNKSTPSSEPSVQAQPSPISDAGREPNGSAETANWKIYENKYFVFKYPPNWFYESPSWLPQEENVSFFMEGTKADHSDGDHKGNEVFIFGFGAQGDTVDKIRKDYYPNAKEITVASRKAIKISESHVIISISSDRIMNISGQNLSQILATFRFLD</sequence>
<protein>
    <submittedName>
        <fullName evidence="3">Uncharacterized protein</fullName>
    </submittedName>
</protein>
<name>A0A1F5HCD1_9BACT</name>
<feature type="region of interest" description="Disordered" evidence="1">
    <location>
        <begin position="37"/>
        <end position="63"/>
    </location>
</feature>
<comment type="caution">
    <text evidence="3">The sequence shown here is derived from an EMBL/GenBank/DDBJ whole genome shotgun (WGS) entry which is preliminary data.</text>
</comment>
<feature type="compositionally biased region" description="Polar residues" evidence="1">
    <location>
        <begin position="37"/>
        <end position="53"/>
    </location>
</feature>
<keyword evidence="2" id="KW-1133">Transmembrane helix</keyword>
<evidence type="ECO:0000313" key="4">
    <source>
        <dbReference type="Proteomes" id="UP000176751"/>
    </source>
</evidence>
<evidence type="ECO:0000256" key="2">
    <source>
        <dbReference type="SAM" id="Phobius"/>
    </source>
</evidence>
<dbReference type="EMBL" id="MFCA01000025">
    <property type="protein sequence ID" value="OGE01814.1"/>
    <property type="molecule type" value="Genomic_DNA"/>
</dbReference>
<organism evidence="3 4">
    <name type="scientific">Candidatus Curtissbacteria bacterium RIFOXYA1_FULL_41_14</name>
    <dbReference type="NCBI Taxonomy" id="1797737"/>
    <lineage>
        <taxon>Bacteria</taxon>
        <taxon>Candidatus Curtissiibacteriota</taxon>
    </lineage>
</organism>
<feature type="transmembrane region" description="Helical" evidence="2">
    <location>
        <begin position="6"/>
        <end position="27"/>
    </location>
</feature>
<dbReference type="STRING" id="1797737.A2196_02925"/>
<evidence type="ECO:0000256" key="1">
    <source>
        <dbReference type="SAM" id="MobiDB-lite"/>
    </source>
</evidence>
<keyword evidence="2" id="KW-0472">Membrane</keyword>
<evidence type="ECO:0000313" key="3">
    <source>
        <dbReference type="EMBL" id="OGE01814.1"/>
    </source>
</evidence>
<keyword evidence="2" id="KW-0812">Transmembrane</keyword>